<dbReference type="AlphaFoldDB" id="A0A2T5TZ93"/>
<evidence type="ECO:0000313" key="7">
    <source>
        <dbReference type="Proteomes" id="UP000244013"/>
    </source>
</evidence>
<dbReference type="Gene3D" id="1.10.150.130">
    <property type="match status" value="1"/>
</dbReference>
<evidence type="ECO:0000256" key="3">
    <source>
        <dbReference type="ARBA" id="ARBA00023125"/>
    </source>
</evidence>
<dbReference type="Pfam" id="PF20172">
    <property type="entry name" value="DUF6538"/>
    <property type="match status" value="1"/>
</dbReference>
<evidence type="ECO:0000256" key="1">
    <source>
        <dbReference type="ARBA" id="ARBA00008857"/>
    </source>
</evidence>
<dbReference type="PROSITE" id="PS51898">
    <property type="entry name" value="TYR_RECOMBINASE"/>
    <property type="match status" value="1"/>
</dbReference>
<dbReference type="EMBL" id="QAYE01000009">
    <property type="protein sequence ID" value="PTW44576.1"/>
    <property type="molecule type" value="Genomic_DNA"/>
</dbReference>
<dbReference type="PANTHER" id="PTHR30349:SF41">
    <property type="entry name" value="INTEGRASE_RECOMBINASE PROTEIN MJ0367-RELATED"/>
    <property type="match status" value="1"/>
</dbReference>
<keyword evidence="3" id="KW-0238">DNA-binding</keyword>
<dbReference type="InterPro" id="IPR013762">
    <property type="entry name" value="Integrase-like_cat_sf"/>
</dbReference>
<dbReference type="InterPro" id="IPR002104">
    <property type="entry name" value="Integrase_catalytic"/>
</dbReference>
<dbReference type="OrthoDB" id="9784724at2"/>
<dbReference type="InterPro" id="IPR046668">
    <property type="entry name" value="DUF6538"/>
</dbReference>
<organism evidence="6 7">
    <name type="scientific">Sphingomonas faeni</name>
    <dbReference type="NCBI Taxonomy" id="185950"/>
    <lineage>
        <taxon>Bacteria</taxon>
        <taxon>Pseudomonadati</taxon>
        <taxon>Pseudomonadota</taxon>
        <taxon>Alphaproteobacteria</taxon>
        <taxon>Sphingomonadales</taxon>
        <taxon>Sphingomonadaceae</taxon>
        <taxon>Sphingomonas</taxon>
    </lineage>
</organism>
<proteinExistence type="inferred from homology"/>
<feature type="domain" description="Tyr recombinase" evidence="5">
    <location>
        <begin position="230"/>
        <end position="447"/>
    </location>
</feature>
<dbReference type="InterPro" id="IPR010998">
    <property type="entry name" value="Integrase_recombinase_N"/>
</dbReference>
<dbReference type="Gene3D" id="1.10.443.10">
    <property type="entry name" value="Intergrase catalytic core"/>
    <property type="match status" value="1"/>
</dbReference>
<protein>
    <submittedName>
        <fullName evidence="6">Phage integrase family protein</fullName>
    </submittedName>
</protein>
<dbReference type="GeneID" id="91007187"/>
<dbReference type="InterPro" id="IPR050090">
    <property type="entry name" value="Tyrosine_recombinase_XerCD"/>
</dbReference>
<dbReference type="GO" id="GO:0003677">
    <property type="term" value="F:DNA binding"/>
    <property type="evidence" value="ECO:0007669"/>
    <property type="project" value="UniProtKB-KW"/>
</dbReference>
<evidence type="ECO:0000256" key="2">
    <source>
        <dbReference type="ARBA" id="ARBA00022908"/>
    </source>
</evidence>
<comment type="caution">
    <text evidence="6">The sequence shown here is derived from an EMBL/GenBank/DDBJ whole genome shotgun (WGS) entry which is preliminary data.</text>
</comment>
<dbReference type="SUPFAM" id="SSF56349">
    <property type="entry name" value="DNA breaking-rejoining enzymes"/>
    <property type="match status" value="1"/>
</dbReference>
<reference evidence="6 7" key="1">
    <citation type="submission" date="2018-04" db="EMBL/GenBank/DDBJ databases">
        <title>Genomic Encyclopedia of Type Strains, Phase III (KMG-III): the genomes of soil and plant-associated and newly described type strains.</title>
        <authorList>
            <person name="Whitman W."/>
        </authorList>
    </citation>
    <scope>NUCLEOTIDE SEQUENCE [LARGE SCALE GENOMIC DNA]</scope>
    <source>
        <strain evidence="6 7">MA-olki</strain>
    </source>
</reference>
<evidence type="ECO:0000259" key="5">
    <source>
        <dbReference type="PROSITE" id="PS51898"/>
    </source>
</evidence>
<dbReference type="InterPro" id="IPR011010">
    <property type="entry name" value="DNA_brk_join_enz"/>
</dbReference>
<dbReference type="PANTHER" id="PTHR30349">
    <property type="entry name" value="PHAGE INTEGRASE-RELATED"/>
    <property type="match status" value="1"/>
</dbReference>
<accession>A0A2T5TZ93</accession>
<sequence length="460" mass="51614">MLRRGQKLYYRHTIPVDAQRLLNRLEIWRSLRTDSLAVALRRLPGVKARIEIEIENARAMAGLPIDAMLIRPLDDDPANHAISVPIASLPAEQAQPDSPLTLAEAYSNYINDPTHAWTASTREAYETGRKLAVAMIGEAVPIASISRAQCRDMLDVLRFLPANARKLFPKLSPREAAERARLRSNIKIISAANANSLMSNLSSFLNWAVNEELLARNPARGLRLPDPVNKRDKRLPFERDQLHAIFNAPLYRGCVDGERGYNKVGNQRPRNARFWVPLIALFTGARLGEICQLDTTDIRAVDGVDCIVVSQRSLVGSTDKQLKTTASDRLIPVHPMLIDCGLLRFAEAKRRAGEKKLFDDIETGSTGSRPVAFSKWFTQFLRACGAQRTRTSFHSFRHNFRDELRAARTDHDITLLLGGWTTGASRTAVHENYGSGHRVDALDEAVRRLSFDQVDVRHCM</sequence>
<evidence type="ECO:0000256" key="4">
    <source>
        <dbReference type="ARBA" id="ARBA00023172"/>
    </source>
</evidence>
<dbReference type="RefSeq" id="WP_107955383.1">
    <property type="nucleotide sequence ID" value="NZ_QAYE01000009.1"/>
</dbReference>
<dbReference type="CDD" id="cd01184">
    <property type="entry name" value="INT_C_like_1"/>
    <property type="match status" value="1"/>
</dbReference>
<name>A0A2T5TZ93_9SPHN</name>
<keyword evidence="2" id="KW-0229">DNA integration</keyword>
<evidence type="ECO:0000313" key="6">
    <source>
        <dbReference type="EMBL" id="PTW44576.1"/>
    </source>
</evidence>
<gene>
    <name evidence="6" type="ORF">C8J25_1093</name>
</gene>
<keyword evidence="4" id="KW-0233">DNA recombination</keyword>
<dbReference type="GO" id="GO:0006310">
    <property type="term" value="P:DNA recombination"/>
    <property type="evidence" value="ECO:0007669"/>
    <property type="project" value="UniProtKB-KW"/>
</dbReference>
<comment type="similarity">
    <text evidence="1">Belongs to the 'phage' integrase family.</text>
</comment>
<dbReference type="GO" id="GO:0015074">
    <property type="term" value="P:DNA integration"/>
    <property type="evidence" value="ECO:0007669"/>
    <property type="project" value="UniProtKB-KW"/>
</dbReference>
<dbReference type="Proteomes" id="UP000244013">
    <property type="component" value="Unassembled WGS sequence"/>
</dbReference>